<feature type="transmembrane region" description="Helical" evidence="5">
    <location>
        <begin position="491"/>
        <end position="516"/>
    </location>
</feature>
<feature type="transmembrane region" description="Helical" evidence="5">
    <location>
        <begin position="561"/>
        <end position="579"/>
    </location>
</feature>
<keyword evidence="6" id="KW-0732">Signal</keyword>
<evidence type="ECO:0000259" key="8">
    <source>
        <dbReference type="PROSITE" id="PS01186"/>
    </source>
</evidence>
<feature type="compositionally biased region" description="Low complexity" evidence="4">
    <location>
        <begin position="652"/>
        <end position="662"/>
    </location>
</feature>
<feature type="compositionally biased region" description="Polar residues" evidence="4">
    <location>
        <begin position="619"/>
        <end position="628"/>
    </location>
</feature>
<evidence type="ECO:0000256" key="5">
    <source>
        <dbReference type="SAM" id="Phobius"/>
    </source>
</evidence>
<feature type="transmembrane region" description="Helical" evidence="5">
    <location>
        <begin position="432"/>
        <end position="452"/>
    </location>
</feature>
<protein>
    <recommendedName>
        <fullName evidence="7 8">EGF-like domain-containing protein</fullName>
    </recommendedName>
</protein>
<dbReference type="PANTHER" id="PTHR11219:SF69">
    <property type="entry name" value="TENEURIN-A"/>
    <property type="match status" value="1"/>
</dbReference>
<accession>A0AAD5U1X6</accession>
<dbReference type="Gene3D" id="2.10.25.10">
    <property type="entry name" value="Laminin"/>
    <property type="match status" value="1"/>
</dbReference>
<keyword evidence="3" id="KW-1015">Disulfide bond</keyword>
<feature type="chain" id="PRO_5041911445" description="EGF-like domain-containing protein" evidence="6">
    <location>
        <begin position="19"/>
        <end position="801"/>
    </location>
</feature>
<dbReference type="PROSITE" id="PS00022">
    <property type="entry name" value="EGF_1"/>
    <property type="match status" value="1"/>
</dbReference>
<dbReference type="InterPro" id="IPR051216">
    <property type="entry name" value="Teneurin"/>
</dbReference>
<evidence type="ECO:0000313" key="9">
    <source>
        <dbReference type="EMBL" id="KAJ3220219.1"/>
    </source>
</evidence>
<feature type="domain" description="EGF-like" evidence="7 8">
    <location>
        <begin position="417"/>
        <end position="428"/>
    </location>
</feature>
<evidence type="ECO:0000256" key="1">
    <source>
        <dbReference type="ARBA" id="ARBA00022536"/>
    </source>
</evidence>
<keyword evidence="1" id="KW-0245">EGF-like domain</keyword>
<keyword evidence="10" id="KW-1185">Reference proteome</keyword>
<dbReference type="Gene3D" id="3.40.190.10">
    <property type="entry name" value="Periplasmic binding protein-like II"/>
    <property type="match status" value="1"/>
</dbReference>
<feature type="transmembrane region" description="Helical" evidence="5">
    <location>
        <begin position="692"/>
        <end position="713"/>
    </location>
</feature>
<gene>
    <name evidence="9" type="ORF">HK099_004436</name>
</gene>
<comment type="caution">
    <text evidence="9">The sequence shown here is derived from an EMBL/GenBank/DDBJ whole genome shotgun (WGS) entry which is preliminary data.</text>
</comment>
<keyword evidence="5" id="KW-1133">Transmembrane helix</keyword>
<evidence type="ECO:0000313" key="10">
    <source>
        <dbReference type="Proteomes" id="UP001211065"/>
    </source>
</evidence>
<dbReference type="PANTHER" id="PTHR11219">
    <property type="entry name" value="TENEURIN AND N-ACETYLGLUCOSAMINE-1-PHOSPHODIESTER ALPHA-N-ACETYLGLUCOSAMINIDASE"/>
    <property type="match status" value="1"/>
</dbReference>
<feature type="region of interest" description="Disordered" evidence="4">
    <location>
        <begin position="613"/>
        <end position="665"/>
    </location>
</feature>
<keyword evidence="5" id="KW-0812">Transmembrane</keyword>
<feature type="signal peptide" evidence="6">
    <location>
        <begin position="1"/>
        <end position="18"/>
    </location>
</feature>
<dbReference type="PROSITE" id="PS01186">
    <property type="entry name" value="EGF_2"/>
    <property type="match status" value="1"/>
</dbReference>
<feature type="transmembrane region" description="Helical" evidence="5">
    <location>
        <begin position="733"/>
        <end position="751"/>
    </location>
</feature>
<dbReference type="InterPro" id="IPR000742">
    <property type="entry name" value="EGF"/>
</dbReference>
<reference evidence="9" key="1">
    <citation type="submission" date="2020-05" db="EMBL/GenBank/DDBJ databases">
        <title>Phylogenomic resolution of chytrid fungi.</title>
        <authorList>
            <person name="Stajich J.E."/>
            <person name="Amses K."/>
            <person name="Simmons R."/>
            <person name="Seto K."/>
            <person name="Myers J."/>
            <person name="Bonds A."/>
            <person name="Quandt C.A."/>
            <person name="Barry K."/>
            <person name="Liu P."/>
            <person name="Grigoriev I."/>
            <person name="Longcore J.E."/>
            <person name="James T.Y."/>
        </authorList>
    </citation>
    <scope>NUCLEOTIDE SEQUENCE</scope>
    <source>
        <strain evidence="9">JEL0476</strain>
    </source>
</reference>
<dbReference type="EMBL" id="JADGJW010000311">
    <property type="protein sequence ID" value="KAJ3220219.1"/>
    <property type="molecule type" value="Genomic_DNA"/>
</dbReference>
<evidence type="ECO:0000256" key="6">
    <source>
        <dbReference type="SAM" id="SignalP"/>
    </source>
</evidence>
<evidence type="ECO:0000256" key="4">
    <source>
        <dbReference type="SAM" id="MobiDB-lite"/>
    </source>
</evidence>
<sequence>MKIIIVLLSCFSITTSWCLKDPTSISRYSSADTVKIDNLGWASAIAVNKVLKIIIEEQLNYKAIFVDNEDPHHDDPLHNWYGLSNGTVDVTIETWLQTKKRQDILKHYSTGISRTIENAGPIGYLGTTGVFVSRFILDQIPAANIWLGLKDPDICKYFAINQKVADFLNENNPPDRPDEAFDIRTNQNFSTVWTETASKNLGLMLQVTPKYGGDGSRGLIESLGLCLEQQHSFNDALFVTIIEKLTSDLNIPVIIPFWQPDSLLQRGNYFKNPQLDFTKVTLPSSSGKNCVTGANQNCEIDDTVLQKLISQNLEPRLPEVYWFLREFSFSLQDVNYLLTEIDLGGSSAEDAACSWIKQNEEKWRNWLWMRNCESNCSGHGICYMNTCKCDKHFEGSLCEITNTCSKNGVFDIASEKCHCNSGFYGPKCADSIVLPIVFSTFFVAVFTLLYIFRKKVRRFLSGNINGNEMITDDGELVKKREMLDAVWKQRLFLEIFVIFVSCLTNIVSTIFEWIAFMVAVEQRHKYVEFYSKNEDKLAKIDINTVTNLALDMESITIPNLLLVYLTFTIISSIFVLFVLQEKSRLAYQLISQLTKGADMGKLLADHGMEQDIGEEVEDQPTSSQSSPKIGSVFGQGEDSSSPGGAVPPLPSNPSSQSISSMPVVDPSNKKQAAGIQKLLYLKRQILYKSLEAFSLFLYQIPFLVIKFYILITFLQIPDIKVSVEVIIKLSLDLSYSFFHLAILSSLPKVYLNLRTTAKLVMYDLKKIDYNSKLKKGKLREMVNNSKKPSLKAGERERGSIV</sequence>
<proteinExistence type="predicted"/>
<dbReference type="SUPFAM" id="SSF53850">
    <property type="entry name" value="Periplasmic binding protein-like II"/>
    <property type="match status" value="2"/>
</dbReference>
<evidence type="ECO:0000256" key="2">
    <source>
        <dbReference type="ARBA" id="ARBA00022737"/>
    </source>
</evidence>
<dbReference type="Proteomes" id="UP001211065">
    <property type="component" value="Unassembled WGS sequence"/>
</dbReference>
<keyword evidence="5" id="KW-0472">Membrane</keyword>
<organism evidence="9 10">
    <name type="scientific">Clydaea vesicula</name>
    <dbReference type="NCBI Taxonomy" id="447962"/>
    <lineage>
        <taxon>Eukaryota</taxon>
        <taxon>Fungi</taxon>
        <taxon>Fungi incertae sedis</taxon>
        <taxon>Chytridiomycota</taxon>
        <taxon>Chytridiomycota incertae sedis</taxon>
        <taxon>Chytridiomycetes</taxon>
        <taxon>Lobulomycetales</taxon>
        <taxon>Lobulomycetaceae</taxon>
        <taxon>Clydaea</taxon>
    </lineage>
</organism>
<keyword evidence="2" id="KW-0677">Repeat</keyword>
<evidence type="ECO:0000259" key="7">
    <source>
        <dbReference type="PROSITE" id="PS00022"/>
    </source>
</evidence>
<evidence type="ECO:0000256" key="3">
    <source>
        <dbReference type="ARBA" id="ARBA00023157"/>
    </source>
</evidence>
<dbReference type="Gene3D" id="3.10.105.10">
    <property type="entry name" value="Dipeptide-binding Protein, Domain 3"/>
    <property type="match status" value="1"/>
</dbReference>
<name>A0AAD5U1X6_9FUNG</name>
<dbReference type="AlphaFoldDB" id="A0AAD5U1X6"/>